<evidence type="ECO:0000313" key="4">
    <source>
        <dbReference type="EMBL" id="TNN67662.1"/>
    </source>
</evidence>
<dbReference type="SMART" id="SM00408">
    <property type="entry name" value="IGc2"/>
    <property type="match status" value="1"/>
</dbReference>
<dbReference type="GO" id="GO:0055013">
    <property type="term" value="P:cardiac muscle cell development"/>
    <property type="evidence" value="ECO:0007669"/>
    <property type="project" value="UniProtKB-ARBA"/>
</dbReference>
<feature type="signal peptide" evidence="2">
    <location>
        <begin position="1"/>
        <end position="17"/>
    </location>
</feature>
<dbReference type="PROSITE" id="PS50835">
    <property type="entry name" value="IG_LIKE"/>
    <property type="match status" value="1"/>
</dbReference>
<feature type="domain" description="Ig-like" evidence="3">
    <location>
        <begin position="166"/>
        <end position="235"/>
    </location>
</feature>
<dbReference type="GO" id="GO:0003007">
    <property type="term" value="P:heart morphogenesis"/>
    <property type="evidence" value="ECO:0007669"/>
    <property type="project" value="UniProtKB-ARBA"/>
</dbReference>
<dbReference type="FunFam" id="2.60.40.10:FF:000107">
    <property type="entry name" value="Myosin, light chain kinase a"/>
    <property type="match status" value="1"/>
</dbReference>
<dbReference type="SUPFAM" id="SSF48726">
    <property type="entry name" value="Immunoglobulin"/>
    <property type="match status" value="1"/>
</dbReference>
<gene>
    <name evidence="4" type="primary">Myom3</name>
    <name evidence="4" type="ORF">EYF80_022126</name>
</gene>
<dbReference type="SMART" id="SM00409">
    <property type="entry name" value="IG"/>
    <property type="match status" value="1"/>
</dbReference>
<dbReference type="AlphaFoldDB" id="A0A4Z2HS75"/>
<evidence type="ECO:0000256" key="2">
    <source>
        <dbReference type="SAM" id="SignalP"/>
    </source>
</evidence>
<dbReference type="InterPro" id="IPR013098">
    <property type="entry name" value="Ig_I-set"/>
</dbReference>
<dbReference type="Pfam" id="PF07679">
    <property type="entry name" value="I-set"/>
    <property type="match status" value="1"/>
</dbReference>
<name>A0A4Z2HS75_9TELE</name>
<keyword evidence="1" id="KW-0393">Immunoglobulin domain</keyword>
<keyword evidence="2" id="KW-0732">Signal</keyword>
<dbReference type="InterPro" id="IPR007110">
    <property type="entry name" value="Ig-like_dom"/>
</dbReference>
<dbReference type="Proteomes" id="UP000314294">
    <property type="component" value="Unassembled WGS sequence"/>
</dbReference>
<evidence type="ECO:0000256" key="1">
    <source>
        <dbReference type="ARBA" id="ARBA00023319"/>
    </source>
</evidence>
<dbReference type="FunFam" id="2.60.40.10:FF:000233">
    <property type="entry name" value="Myomesin 1"/>
    <property type="match status" value="1"/>
</dbReference>
<evidence type="ECO:0000259" key="3">
    <source>
        <dbReference type="PROSITE" id="PS50835"/>
    </source>
</evidence>
<accession>A0A4Z2HS75</accession>
<dbReference type="InterPro" id="IPR013783">
    <property type="entry name" value="Ig-like_fold"/>
</dbReference>
<reference evidence="4 5" key="1">
    <citation type="submission" date="2019-03" db="EMBL/GenBank/DDBJ databases">
        <title>First draft genome of Liparis tanakae, snailfish: a comprehensive survey of snailfish specific genes.</title>
        <authorList>
            <person name="Kim W."/>
            <person name="Song I."/>
            <person name="Jeong J.-H."/>
            <person name="Kim D."/>
            <person name="Kim S."/>
            <person name="Ryu S."/>
            <person name="Song J.Y."/>
            <person name="Lee S.K."/>
        </authorList>
    </citation>
    <scope>NUCLEOTIDE SEQUENCE [LARGE SCALE GENOMIC DNA]</scope>
    <source>
        <tissue evidence="4">Muscle</tissue>
    </source>
</reference>
<dbReference type="OrthoDB" id="9936265at2759"/>
<sequence>MLSVLSCVCASFLNTNALKCMQTVAFNNRELRRLSAKPPAALSASPLQIQSTAEGFRLFCSLKYYISHLKASWLFKEKKIGPEARTKPGSSMEKVWIDICNPTEKDKGKYTLEMFDGQETHKRHLDLSGQAFADALLEHQRLKQAAIAEKSESQATCESRRCSLCLTCFIDGEPAPEITWLRNDKEVANQNQFVITKEPTVSTITINNVNVANSGKYSIFVRNKYGSETVDVTVSVYKHGQKPPSHAVEMGF</sequence>
<dbReference type="PANTHER" id="PTHR14340:SF9">
    <property type="entry name" value="FIBRONECTIN TYPE-III DOMAIN-CONTAINING PROTEIN"/>
    <property type="match status" value="1"/>
</dbReference>
<dbReference type="PANTHER" id="PTHR14340">
    <property type="entry name" value="MICROFIBRIL-ASSOCIATED GLYCOPROTEIN 3"/>
    <property type="match status" value="1"/>
</dbReference>
<protein>
    <submittedName>
        <fullName evidence="4">Myomesin-3</fullName>
    </submittedName>
</protein>
<keyword evidence="5" id="KW-1185">Reference proteome</keyword>
<dbReference type="InterPro" id="IPR003598">
    <property type="entry name" value="Ig_sub2"/>
</dbReference>
<evidence type="ECO:0000313" key="5">
    <source>
        <dbReference type="Proteomes" id="UP000314294"/>
    </source>
</evidence>
<organism evidence="4 5">
    <name type="scientific">Liparis tanakae</name>
    <name type="common">Tanaka's snailfish</name>
    <dbReference type="NCBI Taxonomy" id="230148"/>
    <lineage>
        <taxon>Eukaryota</taxon>
        <taxon>Metazoa</taxon>
        <taxon>Chordata</taxon>
        <taxon>Craniata</taxon>
        <taxon>Vertebrata</taxon>
        <taxon>Euteleostomi</taxon>
        <taxon>Actinopterygii</taxon>
        <taxon>Neopterygii</taxon>
        <taxon>Teleostei</taxon>
        <taxon>Neoteleostei</taxon>
        <taxon>Acanthomorphata</taxon>
        <taxon>Eupercaria</taxon>
        <taxon>Perciformes</taxon>
        <taxon>Cottioidei</taxon>
        <taxon>Cottales</taxon>
        <taxon>Liparidae</taxon>
        <taxon>Liparis</taxon>
    </lineage>
</organism>
<dbReference type="InterPro" id="IPR036179">
    <property type="entry name" value="Ig-like_dom_sf"/>
</dbReference>
<dbReference type="Gene3D" id="2.60.40.10">
    <property type="entry name" value="Immunoglobulins"/>
    <property type="match status" value="2"/>
</dbReference>
<proteinExistence type="predicted"/>
<feature type="chain" id="PRO_5021358480" evidence="2">
    <location>
        <begin position="18"/>
        <end position="252"/>
    </location>
</feature>
<dbReference type="EMBL" id="SRLO01000200">
    <property type="protein sequence ID" value="TNN67662.1"/>
    <property type="molecule type" value="Genomic_DNA"/>
</dbReference>
<dbReference type="InterPro" id="IPR003599">
    <property type="entry name" value="Ig_sub"/>
</dbReference>
<comment type="caution">
    <text evidence="4">The sequence shown here is derived from an EMBL/GenBank/DDBJ whole genome shotgun (WGS) entry which is preliminary data.</text>
</comment>